<dbReference type="InterPro" id="IPR006094">
    <property type="entry name" value="Oxid_FAD_bind_N"/>
</dbReference>
<dbReference type="InterPro" id="IPR036318">
    <property type="entry name" value="FAD-bd_PCMH-like_sf"/>
</dbReference>
<dbReference type="PANTHER" id="PTHR21071:SF4">
    <property type="entry name" value="UDP-N-ACETYLENOLPYRUVOYLGLUCOSAMINE REDUCTASE"/>
    <property type="match status" value="1"/>
</dbReference>
<dbReference type="AlphaFoldDB" id="A0AAW9IYS2"/>
<dbReference type="PROSITE" id="PS51387">
    <property type="entry name" value="FAD_PCMH"/>
    <property type="match status" value="1"/>
</dbReference>
<dbReference type="Gene3D" id="3.30.43.10">
    <property type="entry name" value="Uridine Diphospho-n-acetylenolpyruvylglucosamine Reductase, domain 2"/>
    <property type="match status" value="1"/>
</dbReference>
<comment type="caution">
    <text evidence="4">The sequence shown here is derived from an EMBL/GenBank/DDBJ whole genome shotgun (WGS) entry which is preliminary data.</text>
</comment>
<dbReference type="Gene3D" id="3.30.465.10">
    <property type="match status" value="1"/>
</dbReference>
<dbReference type="SUPFAM" id="SSF56176">
    <property type="entry name" value="FAD-binding/transporter-associated domain-like"/>
    <property type="match status" value="1"/>
</dbReference>
<dbReference type="Pfam" id="PF01565">
    <property type="entry name" value="FAD_binding_4"/>
    <property type="match status" value="1"/>
</dbReference>
<keyword evidence="1" id="KW-0285">Flavoprotein</keyword>
<dbReference type="RefSeq" id="WP_322413402.1">
    <property type="nucleotide sequence ID" value="NZ_WNVG01001204.1"/>
</dbReference>
<feature type="non-terminal residue" evidence="4">
    <location>
        <position position="1"/>
    </location>
</feature>
<dbReference type="GO" id="GO:0008762">
    <property type="term" value="F:UDP-N-acetylmuramate dehydrogenase activity"/>
    <property type="evidence" value="ECO:0007669"/>
    <property type="project" value="InterPro"/>
</dbReference>
<dbReference type="GO" id="GO:0071555">
    <property type="term" value="P:cell wall organization"/>
    <property type="evidence" value="ECO:0007669"/>
    <property type="project" value="TreeGrafter"/>
</dbReference>
<proteinExistence type="inferred from homology"/>
<dbReference type="InterPro" id="IPR016169">
    <property type="entry name" value="FAD-bd_PCMH_sub2"/>
</dbReference>
<dbReference type="EMBL" id="WNVG01001204">
    <property type="protein sequence ID" value="MDZ5035049.1"/>
    <property type="molecule type" value="Genomic_DNA"/>
</dbReference>
<dbReference type="GO" id="GO:0071949">
    <property type="term" value="F:FAD binding"/>
    <property type="evidence" value="ECO:0007669"/>
    <property type="project" value="InterPro"/>
</dbReference>
<keyword evidence="2" id="KW-0560">Oxidoreductase</keyword>
<sequence>RADILLIPESKDQVIKTIENCREKNIPFYVVGNGSNLLVKDGGLKGVVIKLNEVKNIKIVGDIVEAECGAMLKDVSNTALISSLTGFEFACGIPGTVGGAVFMNAGANNGEIAHEIVSAEVIDDTGNIITLSKDDLELGYRSSI</sequence>
<evidence type="ECO:0000313" key="5">
    <source>
        <dbReference type="Proteomes" id="UP001289066"/>
    </source>
</evidence>
<evidence type="ECO:0000256" key="1">
    <source>
        <dbReference type="ARBA" id="ARBA00022630"/>
    </source>
</evidence>
<dbReference type="GO" id="GO:0005829">
    <property type="term" value="C:cytosol"/>
    <property type="evidence" value="ECO:0007669"/>
    <property type="project" value="TreeGrafter"/>
</dbReference>
<dbReference type="InterPro" id="IPR016166">
    <property type="entry name" value="FAD-bd_PCMH"/>
</dbReference>
<name>A0AAW9IYS2_CLOPF</name>
<evidence type="ECO:0000256" key="2">
    <source>
        <dbReference type="ARBA" id="ARBA00023002"/>
    </source>
</evidence>
<organism evidence="4 5">
    <name type="scientific">Clostridium perfringens</name>
    <dbReference type="NCBI Taxonomy" id="1502"/>
    <lineage>
        <taxon>Bacteria</taxon>
        <taxon>Bacillati</taxon>
        <taxon>Bacillota</taxon>
        <taxon>Clostridia</taxon>
        <taxon>Eubacteriales</taxon>
        <taxon>Clostridiaceae</taxon>
        <taxon>Clostridium</taxon>
    </lineage>
</organism>
<protein>
    <submittedName>
        <fullName evidence="4">FAD-binding protein</fullName>
    </submittedName>
</protein>
<dbReference type="HAMAP" id="MF_00037">
    <property type="entry name" value="MurB"/>
    <property type="match status" value="1"/>
</dbReference>
<evidence type="ECO:0000313" key="4">
    <source>
        <dbReference type="EMBL" id="MDZ5035049.1"/>
    </source>
</evidence>
<feature type="non-terminal residue" evidence="4">
    <location>
        <position position="144"/>
    </location>
</feature>
<dbReference type="InterPro" id="IPR016167">
    <property type="entry name" value="FAD-bd_PCMH_sub1"/>
</dbReference>
<feature type="domain" description="FAD-binding PCMH-type" evidence="3">
    <location>
        <begin position="1"/>
        <end position="144"/>
    </location>
</feature>
<gene>
    <name evidence="4" type="ORF">GNF81_20400</name>
</gene>
<accession>A0AAW9IYS2</accession>
<evidence type="ECO:0000259" key="3">
    <source>
        <dbReference type="PROSITE" id="PS51387"/>
    </source>
</evidence>
<reference evidence="4" key="1">
    <citation type="submission" date="2019-11" db="EMBL/GenBank/DDBJ databases">
        <title>Characterization of Clostridium perfringens isolates from swine manure treated agricultural soils.</title>
        <authorList>
            <person name="Wushke S.T."/>
        </authorList>
    </citation>
    <scope>NUCLEOTIDE SEQUENCE</scope>
    <source>
        <strain evidence="4">X15</strain>
    </source>
</reference>
<dbReference type="Proteomes" id="UP001289066">
    <property type="component" value="Unassembled WGS sequence"/>
</dbReference>
<dbReference type="PANTHER" id="PTHR21071">
    <property type="entry name" value="UDP-N-ACETYLENOLPYRUVOYLGLUCOSAMINE REDUCTASE"/>
    <property type="match status" value="1"/>
</dbReference>
<dbReference type="InterPro" id="IPR003170">
    <property type="entry name" value="MurB"/>
</dbReference>